<proteinExistence type="predicted"/>
<evidence type="ECO:0000313" key="2">
    <source>
        <dbReference type="Proteomes" id="UP000230564"/>
    </source>
</evidence>
<sequence length="95" mass="10590">MDNVSSIEFSSGDLAKAFHGTYNTHISGQKNDSGSWDVEVNVIDYYDFKWGTTYQDEYQNNLSILNLGAKSVTVSQSQGVVSNYFIDVSFSDTIK</sequence>
<dbReference type="AlphaFoldDB" id="A0A2H0NGC7"/>
<organism evidence="1 2">
    <name type="scientific">Candidatus Komeilibacteria bacterium CG11_big_fil_rev_8_21_14_0_20_36_20</name>
    <dbReference type="NCBI Taxonomy" id="1974477"/>
    <lineage>
        <taxon>Bacteria</taxon>
        <taxon>Candidatus Komeiliibacteriota</taxon>
    </lineage>
</organism>
<protein>
    <submittedName>
        <fullName evidence="1">Uncharacterized protein</fullName>
    </submittedName>
</protein>
<accession>A0A2H0NGC7</accession>
<gene>
    <name evidence="1" type="ORF">COV55_00485</name>
</gene>
<dbReference type="Proteomes" id="UP000230564">
    <property type="component" value="Unassembled WGS sequence"/>
</dbReference>
<reference evidence="1 2" key="1">
    <citation type="submission" date="2017-09" db="EMBL/GenBank/DDBJ databases">
        <title>Depth-based differentiation of microbial function through sediment-hosted aquifers and enrichment of novel symbionts in the deep terrestrial subsurface.</title>
        <authorList>
            <person name="Probst A.J."/>
            <person name="Ladd B."/>
            <person name="Jarett J.K."/>
            <person name="Geller-Mcgrath D.E."/>
            <person name="Sieber C.M."/>
            <person name="Emerson J.B."/>
            <person name="Anantharaman K."/>
            <person name="Thomas B.C."/>
            <person name="Malmstrom R."/>
            <person name="Stieglmeier M."/>
            <person name="Klingl A."/>
            <person name="Woyke T."/>
            <person name="Ryan C.M."/>
            <person name="Banfield J.F."/>
        </authorList>
    </citation>
    <scope>NUCLEOTIDE SEQUENCE [LARGE SCALE GENOMIC DNA]</scope>
    <source>
        <strain evidence="1">CG11_big_fil_rev_8_21_14_0_20_36_20</strain>
    </source>
</reference>
<dbReference type="EMBL" id="PCWQ01000006">
    <property type="protein sequence ID" value="PIR07205.1"/>
    <property type="molecule type" value="Genomic_DNA"/>
</dbReference>
<comment type="caution">
    <text evidence="1">The sequence shown here is derived from an EMBL/GenBank/DDBJ whole genome shotgun (WGS) entry which is preliminary data.</text>
</comment>
<name>A0A2H0NGC7_9BACT</name>
<evidence type="ECO:0000313" key="1">
    <source>
        <dbReference type="EMBL" id="PIR07205.1"/>
    </source>
</evidence>